<reference evidence="1 2" key="1">
    <citation type="journal article" date="2018" name="PLoS Genet.">
        <title>Population sequencing reveals clonal diversity and ancestral inbreeding in the grapevine cultivar Chardonnay.</title>
        <authorList>
            <person name="Roach M.J."/>
            <person name="Johnson D.L."/>
            <person name="Bohlmann J."/>
            <person name="van Vuuren H.J."/>
            <person name="Jones S.J."/>
            <person name="Pretorius I.S."/>
            <person name="Schmidt S.A."/>
            <person name="Borneman A.R."/>
        </authorList>
    </citation>
    <scope>NUCLEOTIDE SEQUENCE [LARGE SCALE GENOMIC DNA]</scope>
    <source>
        <strain evidence="2">cv. Chardonnay</strain>
        <tissue evidence="1">Leaf</tissue>
    </source>
</reference>
<organism evidence="1 2">
    <name type="scientific">Vitis vinifera</name>
    <name type="common">Grape</name>
    <dbReference type="NCBI Taxonomy" id="29760"/>
    <lineage>
        <taxon>Eukaryota</taxon>
        <taxon>Viridiplantae</taxon>
        <taxon>Streptophyta</taxon>
        <taxon>Embryophyta</taxon>
        <taxon>Tracheophyta</taxon>
        <taxon>Spermatophyta</taxon>
        <taxon>Magnoliopsida</taxon>
        <taxon>eudicotyledons</taxon>
        <taxon>Gunneridae</taxon>
        <taxon>Pentapetalae</taxon>
        <taxon>rosids</taxon>
        <taxon>Vitales</taxon>
        <taxon>Vitaceae</taxon>
        <taxon>Viteae</taxon>
        <taxon>Vitis</taxon>
    </lineage>
</organism>
<name>A0A438GTC9_VITVI</name>
<evidence type="ECO:0000313" key="2">
    <source>
        <dbReference type="Proteomes" id="UP000288805"/>
    </source>
</evidence>
<dbReference type="Proteomes" id="UP000288805">
    <property type="component" value="Unassembled WGS sequence"/>
</dbReference>
<dbReference type="EMBL" id="QGNW01000348">
    <property type="protein sequence ID" value="RVW75449.1"/>
    <property type="molecule type" value="Genomic_DNA"/>
</dbReference>
<accession>A0A438GTC9</accession>
<gene>
    <name evidence="1" type="ORF">CK203_061512</name>
</gene>
<protein>
    <submittedName>
        <fullName evidence="1">Uncharacterized protein</fullName>
    </submittedName>
</protein>
<proteinExistence type="predicted"/>
<comment type="caution">
    <text evidence="1">The sequence shown here is derived from an EMBL/GenBank/DDBJ whole genome shotgun (WGS) entry which is preliminary data.</text>
</comment>
<evidence type="ECO:0000313" key="1">
    <source>
        <dbReference type="EMBL" id="RVW75449.1"/>
    </source>
</evidence>
<sequence>MDGKLNDLSQKTDNLKYSNSRLINLNMEQEKENFPSQPYQNLKGIHKGEAQKEENSMVRKVKVVMVDQPIFKPKHDEGLPKPLEKLANLSPWTRRKEMQPLLNEVEMQRHAKEEPPKLILNLLPPKMKYAYRVEDKLKQDQFFDDQHRGSRKACHLPVEVQYKAWWAIKTLNMDLNRADMKRFLDLNEMEELRNDVYINSNIAKQRWIGPFTIHEVYSNGVVELLSSTGIFKVNG</sequence>
<dbReference type="AlphaFoldDB" id="A0A438GTC9"/>